<dbReference type="InterPro" id="IPR011330">
    <property type="entry name" value="Glyco_hydro/deAcase_b/a-brl"/>
</dbReference>
<dbReference type="KEGG" id="dgi:Desgi_1714"/>
<accession>R4KNH5</accession>
<proteinExistence type="predicted"/>
<reference evidence="1 2" key="1">
    <citation type="submission" date="2012-01" db="EMBL/GenBank/DDBJ databases">
        <title>Complete sequence of Desulfotomaculum gibsoniae DSM 7213.</title>
        <authorList>
            <consortium name="US DOE Joint Genome Institute"/>
            <person name="Lucas S."/>
            <person name="Han J."/>
            <person name="Lapidus A."/>
            <person name="Cheng J.-F."/>
            <person name="Goodwin L."/>
            <person name="Pitluck S."/>
            <person name="Peters L."/>
            <person name="Ovchinnikova G."/>
            <person name="Teshima H."/>
            <person name="Detter J.C."/>
            <person name="Han C."/>
            <person name="Tapia R."/>
            <person name="Land M."/>
            <person name="Hauser L."/>
            <person name="Kyrpides N."/>
            <person name="Ivanova N."/>
            <person name="Pagani I."/>
            <person name="Parshina S."/>
            <person name="Plugge C."/>
            <person name="Muyzer G."/>
            <person name="Kuever J."/>
            <person name="Ivanova A."/>
            <person name="Nazina T."/>
            <person name="Klenk H.-P."/>
            <person name="Brambilla E."/>
            <person name="Spring S."/>
            <person name="Stams A.F."/>
            <person name="Woyke T."/>
        </authorList>
    </citation>
    <scope>NUCLEOTIDE SEQUENCE [LARGE SCALE GENOMIC DNA]</scope>
    <source>
        <strain evidence="1 2">DSM 7213</strain>
    </source>
</reference>
<keyword evidence="2" id="KW-1185">Reference proteome</keyword>
<protein>
    <recommendedName>
        <fullName evidence="3">Glycoside hydrolase</fullName>
    </recommendedName>
</protein>
<name>R4KNH5_9FIRM</name>
<dbReference type="AlphaFoldDB" id="R4KNH5"/>
<gene>
    <name evidence="1" type="ORF">Desgi_1714</name>
</gene>
<dbReference type="eggNOG" id="COG1449">
    <property type="taxonomic scope" value="Bacteria"/>
</dbReference>
<evidence type="ECO:0008006" key="3">
    <source>
        <dbReference type="Google" id="ProtNLM"/>
    </source>
</evidence>
<evidence type="ECO:0000313" key="1">
    <source>
        <dbReference type="EMBL" id="AGL01181.1"/>
    </source>
</evidence>
<dbReference type="EMBL" id="CP003273">
    <property type="protein sequence ID" value="AGL01181.1"/>
    <property type="molecule type" value="Genomic_DNA"/>
</dbReference>
<dbReference type="HOGENOM" id="CLU_412647_0_0_9"/>
<dbReference type="SUPFAM" id="SSF88713">
    <property type="entry name" value="Glycoside hydrolase/deacetylase"/>
    <property type="match status" value="1"/>
</dbReference>
<evidence type="ECO:0000313" key="2">
    <source>
        <dbReference type="Proteomes" id="UP000013520"/>
    </source>
</evidence>
<sequence length="665" mass="77782">MKNVYVIMAFHAHELLWDLPETLLSYLDEENPMKESFLDENYLKKRKQEGRDIYSLCSKMGERLGAPMCVEYTNELLVQVKDVMPRVFDRLKNDYSRGRLYPIYGHAHHAHASLLRPEEITQEIVWNRQYLHNCMEVPYPKYNGLFPPEDSLVYGKMEAIERANVDYVIFPHLDENKVPFEIIGEGDCIYKPFLIRTSRKNIIALPRNFPISQEIWRPITKIKRDDVKSQGYMLGDFPVFDNEYLYGEQEEYPIDMDTGVDIYKEVLLRELKKAPENGLLLYVQDLELMDFGDIALEIIEKAWQEILAEHGDKYKVHFVTPDRYIDEVLAREGVEKLPEIKFDRITWAPEIRLILRADGHYPPLGVTGVGGYDTHKTGIYEHPHVFWENGKYFCGIFDNLLDNLGISTNISVNVERLGETGYDLARESPDSQAILYLRLMKRACNWGWRPTEGRQKRPCLLGYLLVDILLGKLREFPVHLILSRQYKMINPQNFVGLCETLKVFIDNRLNYLRYGLDQYAKEKGGDLRAAYALFEPVEQWKALAVAKAREMFVVNRRGPAGLQALLKLLQEYAQGVYMATDYIQAIWSESPDAEYLVDKMYHYLYGIYPPMFPPMIEKIDAMSEQDIEEYFNSIEQRQNSGYREEMRVPVGMDQQVDDHEPLFKR</sequence>
<dbReference type="GO" id="GO:0005975">
    <property type="term" value="P:carbohydrate metabolic process"/>
    <property type="evidence" value="ECO:0007669"/>
    <property type="project" value="InterPro"/>
</dbReference>
<organism evidence="1 2">
    <name type="scientific">Desulfoscipio gibsoniae DSM 7213</name>
    <dbReference type="NCBI Taxonomy" id="767817"/>
    <lineage>
        <taxon>Bacteria</taxon>
        <taxon>Bacillati</taxon>
        <taxon>Bacillota</taxon>
        <taxon>Clostridia</taxon>
        <taxon>Eubacteriales</taxon>
        <taxon>Desulfallaceae</taxon>
        <taxon>Desulfoscipio</taxon>
    </lineage>
</organism>
<dbReference type="Proteomes" id="UP000013520">
    <property type="component" value="Chromosome"/>
</dbReference>
<dbReference type="RefSeq" id="WP_006524704.1">
    <property type="nucleotide sequence ID" value="NC_021184.1"/>
</dbReference>
<dbReference type="Gene3D" id="3.20.110.20">
    <property type="match status" value="1"/>
</dbReference>